<keyword evidence="2" id="KW-0614">Plasmid</keyword>
<evidence type="ECO:0008006" key="4">
    <source>
        <dbReference type="Google" id="ProtNLM"/>
    </source>
</evidence>
<proteinExistence type="predicted"/>
<dbReference type="EMBL" id="CP000040">
    <property type="protein sequence ID" value="AAY60208.1"/>
    <property type="molecule type" value="Genomic_DNA"/>
</dbReference>
<gene>
    <name evidence="2" type="ordered locus">pE33L466_0039</name>
</gene>
<sequence>MTKILLLLFFAFSISLGGCSTQTNNQDKSKFEDDKTKSSEIGQNIGTTLGLFDDETAVNQLNNTFALKNMRSFSPQIYINNRDVKENTFRLFFVLDYQQSNVGYDNQNVNYIDVSLKANEEKKLEIKLNDLSEGLHDFIIFCIRKPDDLLTEPKFFPPGHFNIIKRSILKVGEGKSKQIDYKSLNVKPSNDEIPLFVSKQPRNIVQGEFATLVSKKDIDDLWINFSTKRNSKYAVLTFSDKSLVKTDFYKIEEQGVVNIPFDSKIKDNSNVLVAVVENPFVMIKDDNSSNASWIVQTTNRISIVN</sequence>
<evidence type="ECO:0000256" key="1">
    <source>
        <dbReference type="SAM" id="SignalP"/>
    </source>
</evidence>
<dbReference type="AlphaFoldDB" id="Q4V249"/>
<keyword evidence="1" id="KW-0732">Signal</keyword>
<evidence type="ECO:0000313" key="2">
    <source>
        <dbReference type="EMBL" id="AAY60208.1"/>
    </source>
</evidence>
<name>Q4V249_BACCZ</name>
<geneLocation type="plasmid" evidence="2 3">
    <name>pE33L466</name>
</geneLocation>
<protein>
    <recommendedName>
        <fullName evidence="4">Lipoprotein</fullName>
    </recommendedName>
</protein>
<accession>Q4V249</accession>
<dbReference type="Proteomes" id="UP000002612">
    <property type="component" value="Plasmid pE33L466"/>
</dbReference>
<organism evidence="2 3">
    <name type="scientific">Bacillus cereus (strain ZK / E33L)</name>
    <dbReference type="NCBI Taxonomy" id="288681"/>
    <lineage>
        <taxon>Bacteria</taxon>
        <taxon>Bacillati</taxon>
        <taxon>Bacillota</taxon>
        <taxon>Bacilli</taxon>
        <taxon>Bacillales</taxon>
        <taxon>Bacillaceae</taxon>
        <taxon>Bacillus</taxon>
        <taxon>Bacillus cereus group</taxon>
    </lineage>
</organism>
<feature type="signal peptide" evidence="1">
    <location>
        <begin position="1"/>
        <end position="17"/>
    </location>
</feature>
<dbReference type="RefSeq" id="WP_000161501.1">
    <property type="nucleotide sequence ID" value="NC_007103.1"/>
</dbReference>
<dbReference type="KEGG" id="bcz:pE33L466_0039"/>
<dbReference type="PROSITE" id="PS51257">
    <property type="entry name" value="PROKAR_LIPOPROTEIN"/>
    <property type="match status" value="1"/>
</dbReference>
<dbReference type="PATRIC" id="fig|288681.22.peg.5790"/>
<feature type="chain" id="PRO_5038761594" description="Lipoprotein" evidence="1">
    <location>
        <begin position="18"/>
        <end position="305"/>
    </location>
</feature>
<reference evidence="3" key="1">
    <citation type="journal article" date="2006" name="J. Bacteriol.">
        <title>Pathogenomic sequence analysis of Bacillus cereus and Bacillus thuringiensis isolates closely related to Bacillus anthracis.</title>
        <authorList>
            <person name="Han C.S."/>
            <person name="Xie G."/>
            <person name="Challacombe J.F."/>
            <person name="Altherr M.R."/>
            <person name="Bhotika S.S."/>
            <person name="Brown N."/>
            <person name="Bruce D."/>
            <person name="Campbell C.S."/>
            <person name="Campbell M.L."/>
            <person name="Chen J."/>
            <person name="Chertkov O."/>
            <person name="Cleland C."/>
            <person name="Dimitrijevic M."/>
            <person name="Doggett N.A."/>
            <person name="Fawcett J.J."/>
            <person name="Glavina T."/>
            <person name="Goodwin L.A."/>
            <person name="Green L.D."/>
            <person name="Hill K.K."/>
            <person name="Hitchcock P."/>
            <person name="Jackson P.J."/>
            <person name="Keim P."/>
            <person name="Kewalramani A.R."/>
            <person name="Longmire J."/>
            <person name="Lucas S."/>
            <person name="Malfatti S."/>
            <person name="McMurry K."/>
            <person name="Meincke L.J."/>
            <person name="Misra M."/>
            <person name="Moseman B.L."/>
            <person name="Mundt M."/>
            <person name="Munk A.C."/>
            <person name="Okinaka R.T."/>
            <person name="Parson-Quintana B."/>
            <person name="Reilly L.P."/>
            <person name="Richardson P."/>
            <person name="Robinson D.L."/>
            <person name="Rubin E."/>
            <person name="Saunders E."/>
            <person name="Tapia R."/>
            <person name="Tesmer J.G."/>
            <person name="Thayer N."/>
            <person name="Thompson L.S."/>
            <person name="Tice H."/>
            <person name="Ticknor L.O."/>
            <person name="Wills P.L."/>
            <person name="Brettin T.S."/>
            <person name="Gilna P."/>
        </authorList>
    </citation>
    <scope>NUCLEOTIDE SEQUENCE [LARGE SCALE GENOMIC DNA]</scope>
    <source>
        <strain evidence="3">ZK / E33L</strain>
        <plasmid evidence="3">pE33L466</plasmid>
    </source>
</reference>
<evidence type="ECO:0000313" key="3">
    <source>
        <dbReference type="Proteomes" id="UP000002612"/>
    </source>
</evidence>